<evidence type="ECO:0000256" key="2">
    <source>
        <dbReference type="ARBA" id="ARBA00022741"/>
    </source>
</evidence>
<dbReference type="Gene3D" id="3.40.50.300">
    <property type="entry name" value="P-loop containing nucleotide triphosphate hydrolases"/>
    <property type="match status" value="1"/>
</dbReference>
<evidence type="ECO:0000256" key="4">
    <source>
        <dbReference type="ARBA" id="ARBA00023125"/>
    </source>
</evidence>
<name>A0A183GQ71_HELPZ</name>
<dbReference type="SUPFAM" id="SSF52540">
    <property type="entry name" value="P-loop containing nucleoside triphosphate hydrolases"/>
    <property type="match status" value="1"/>
</dbReference>
<dbReference type="GO" id="GO:0007131">
    <property type="term" value="P:reciprocal meiotic recombination"/>
    <property type="evidence" value="ECO:0007669"/>
    <property type="project" value="TreeGrafter"/>
</dbReference>
<accession>A0A3P8ELF5</accession>
<comment type="similarity">
    <text evidence="1">Belongs to the DNA mismatch repair MutS family.</text>
</comment>
<dbReference type="WBParaSite" id="HPBE_0002484101-mRNA-1">
    <property type="protein sequence ID" value="HPBE_0002484101-mRNA-1"/>
    <property type="gene ID" value="HPBE_0002484101"/>
</dbReference>
<dbReference type="Proteomes" id="UP000050761">
    <property type="component" value="Unassembled WGS sequence"/>
</dbReference>
<dbReference type="InterPro" id="IPR027417">
    <property type="entry name" value="P-loop_NTPase"/>
</dbReference>
<dbReference type="EMBL" id="UZAH01036947">
    <property type="protein sequence ID" value="VDP47598.1"/>
    <property type="molecule type" value="Genomic_DNA"/>
</dbReference>
<keyword evidence="4" id="KW-0238">DNA-binding</keyword>
<sequence length="198" mass="22106">MLRYELATAPSTFLMHKTQFCVKNKDCAELCRITSAQICAFCRQASTSTEEGIGICYAVLEKLVKLKAFAIFATHFLDLAALDVSYSTVENLHFPSQITYVNGQEQLSPSHRLHRGPYNGPLYGLELVELSTFPSAVIDAAREMGERLHEEASDKRAMSADTMLHQALERHALRLRQVVLSRNVASAESLSKFVELLV</sequence>
<dbReference type="GO" id="GO:0006298">
    <property type="term" value="P:mismatch repair"/>
    <property type="evidence" value="ECO:0007669"/>
    <property type="project" value="InterPro"/>
</dbReference>
<dbReference type="AlphaFoldDB" id="A0A183GQ71"/>
<dbReference type="OrthoDB" id="5867822at2759"/>
<dbReference type="GO" id="GO:0005524">
    <property type="term" value="F:ATP binding"/>
    <property type="evidence" value="ECO:0007669"/>
    <property type="project" value="UniProtKB-KW"/>
</dbReference>
<feature type="domain" description="DNA mismatch repair proteins mutS family" evidence="5">
    <location>
        <begin position="7"/>
        <end position="146"/>
    </location>
</feature>
<dbReference type="PANTHER" id="PTHR11361">
    <property type="entry name" value="DNA MISMATCH REPAIR PROTEIN MUTS FAMILY MEMBER"/>
    <property type="match status" value="1"/>
</dbReference>
<accession>A0A183GQ71</accession>
<dbReference type="GO" id="GO:0030983">
    <property type="term" value="F:mismatched DNA binding"/>
    <property type="evidence" value="ECO:0007669"/>
    <property type="project" value="InterPro"/>
</dbReference>
<keyword evidence="7" id="KW-1185">Reference proteome</keyword>
<dbReference type="GO" id="GO:0005634">
    <property type="term" value="C:nucleus"/>
    <property type="evidence" value="ECO:0007669"/>
    <property type="project" value="TreeGrafter"/>
</dbReference>
<evidence type="ECO:0000313" key="6">
    <source>
        <dbReference type="EMBL" id="VDP47598.1"/>
    </source>
</evidence>
<reference evidence="6 7" key="1">
    <citation type="submission" date="2018-11" db="EMBL/GenBank/DDBJ databases">
        <authorList>
            <consortium name="Pathogen Informatics"/>
        </authorList>
    </citation>
    <scope>NUCLEOTIDE SEQUENCE [LARGE SCALE GENOMIC DNA]</scope>
</reference>
<evidence type="ECO:0000256" key="3">
    <source>
        <dbReference type="ARBA" id="ARBA00022840"/>
    </source>
</evidence>
<dbReference type="InterPro" id="IPR045076">
    <property type="entry name" value="MutS"/>
</dbReference>
<protein>
    <submittedName>
        <fullName evidence="8">DNA_MISMATCH_REPAIR_2 domain-containing protein</fullName>
    </submittedName>
</protein>
<keyword evidence="2" id="KW-0547">Nucleotide-binding</keyword>
<evidence type="ECO:0000256" key="1">
    <source>
        <dbReference type="ARBA" id="ARBA00006271"/>
    </source>
</evidence>
<organism evidence="7 8">
    <name type="scientific">Heligmosomoides polygyrus</name>
    <name type="common">Parasitic roundworm</name>
    <dbReference type="NCBI Taxonomy" id="6339"/>
    <lineage>
        <taxon>Eukaryota</taxon>
        <taxon>Metazoa</taxon>
        <taxon>Ecdysozoa</taxon>
        <taxon>Nematoda</taxon>
        <taxon>Chromadorea</taxon>
        <taxon>Rhabditida</taxon>
        <taxon>Rhabditina</taxon>
        <taxon>Rhabditomorpha</taxon>
        <taxon>Strongyloidea</taxon>
        <taxon>Heligmosomidae</taxon>
        <taxon>Heligmosomoides</taxon>
    </lineage>
</organism>
<reference evidence="8" key="2">
    <citation type="submission" date="2019-09" db="UniProtKB">
        <authorList>
            <consortium name="WormBaseParasite"/>
        </authorList>
    </citation>
    <scope>IDENTIFICATION</scope>
</reference>
<keyword evidence="3" id="KW-0067">ATP-binding</keyword>
<dbReference type="SMART" id="SM00534">
    <property type="entry name" value="MUTSac"/>
    <property type="match status" value="1"/>
</dbReference>
<proteinExistence type="inferred from homology"/>
<dbReference type="Pfam" id="PF00488">
    <property type="entry name" value="MutS_V"/>
    <property type="match status" value="1"/>
</dbReference>
<evidence type="ECO:0000313" key="7">
    <source>
        <dbReference type="Proteomes" id="UP000050761"/>
    </source>
</evidence>
<evidence type="ECO:0000313" key="8">
    <source>
        <dbReference type="WBParaSite" id="HPBE_0002484101-mRNA-1"/>
    </source>
</evidence>
<dbReference type="PANTHER" id="PTHR11361:SF21">
    <property type="entry name" value="MUTS PROTEIN HOMOLOG 4"/>
    <property type="match status" value="1"/>
</dbReference>
<dbReference type="GO" id="GO:0140664">
    <property type="term" value="F:ATP-dependent DNA damage sensor activity"/>
    <property type="evidence" value="ECO:0007669"/>
    <property type="project" value="InterPro"/>
</dbReference>
<evidence type="ECO:0000259" key="5">
    <source>
        <dbReference type="SMART" id="SM00534"/>
    </source>
</evidence>
<dbReference type="InterPro" id="IPR000432">
    <property type="entry name" value="DNA_mismatch_repair_MutS_C"/>
</dbReference>
<gene>
    <name evidence="6" type="ORF">HPBE_LOCUS24840</name>
</gene>